<gene>
    <name evidence="4" type="ORF">H2LOC_002220</name>
</gene>
<dbReference type="UniPathway" id="UPA00148"/>
<sequence>MKSATTSPLDLGCAGEARPLRVLVLGGTSEARALAARIAQRPTIQAVMSLAGRTSAPLDVGLPTRIGGFGGADGLARYLAQTKIDRVIDATHPFASRISANARSACAALSIPLASFGREPWRAQEGDRWIEAGDLGEAAAALAGAPKRVFLTIGRLGVGAFRAQPQHEYLIRTIEPPELAELPPRSALLFSRGPFAKDDEIALMREQRVELVVTKNSGGPSTYAKMEAARELGLEAVVISPPAYPEVSRLGDLDAAMAFLS</sequence>
<accession>A0A6B8KDH3</accession>
<dbReference type="GO" id="GO:0016994">
    <property type="term" value="F:precorrin-6A reductase activity"/>
    <property type="evidence" value="ECO:0007669"/>
    <property type="project" value="InterPro"/>
</dbReference>
<dbReference type="NCBIfam" id="TIGR00715">
    <property type="entry name" value="precor6x_red"/>
    <property type="match status" value="1"/>
</dbReference>
<evidence type="ECO:0000256" key="3">
    <source>
        <dbReference type="ARBA" id="ARBA00023002"/>
    </source>
</evidence>
<keyword evidence="2" id="KW-0169">Cobalamin biosynthesis</keyword>
<dbReference type="RefSeq" id="WP_136494897.1">
    <property type="nucleotide sequence ID" value="NZ_CP046052.1"/>
</dbReference>
<dbReference type="KEGG" id="mhey:H2LOC_002220"/>
<organism evidence="4 5">
    <name type="scientific">Methylocystis heyeri</name>
    <dbReference type="NCBI Taxonomy" id="391905"/>
    <lineage>
        <taxon>Bacteria</taxon>
        <taxon>Pseudomonadati</taxon>
        <taxon>Pseudomonadota</taxon>
        <taxon>Alphaproteobacteria</taxon>
        <taxon>Hyphomicrobiales</taxon>
        <taxon>Methylocystaceae</taxon>
        <taxon>Methylocystis</taxon>
    </lineage>
</organism>
<comment type="pathway">
    <text evidence="1">Cofactor biosynthesis; adenosylcobalamin biosynthesis.</text>
</comment>
<keyword evidence="5" id="KW-1185">Reference proteome</keyword>
<dbReference type="EC" id="1.3.1.106" evidence="4"/>
<dbReference type="GO" id="GO:0009236">
    <property type="term" value="P:cobalamin biosynthetic process"/>
    <property type="evidence" value="ECO:0007669"/>
    <property type="project" value="UniProtKB-UniPathway"/>
</dbReference>
<dbReference type="PROSITE" id="PS51014">
    <property type="entry name" value="COBK_CBIJ"/>
    <property type="match status" value="1"/>
</dbReference>
<proteinExistence type="predicted"/>
<dbReference type="PANTHER" id="PTHR36925:SF1">
    <property type="entry name" value="COBALT-PRECORRIN-6A REDUCTASE"/>
    <property type="match status" value="1"/>
</dbReference>
<dbReference type="AlphaFoldDB" id="A0A6B8KDH3"/>
<dbReference type="EMBL" id="CP046052">
    <property type="protein sequence ID" value="QGM44598.1"/>
    <property type="molecule type" value="Genomic_DNA"/>
</dbReference>
<dbReference type="Proteomes" id="UP000309061">
    <property type="component" value="Chromosome"/>
</dbReference>
<evidence type="ECO:0000313" key="5">
    <source>
        <dbReference type="Proteomes" id="UP000309061"/>
    </source>
</evidence>
<dbReference type="NCBIfam" id="NF005968">
    <property type="entry name" value="PRK08057.1-2"/>
    <property type="match status" value="1"/>
</dbReference>
<dbReference type="PANTHER" id="PTHR36925">
    <property type="entry name" value="COBALT-PRECORRIN-6A REDUCTASE"/>
    <property type="match status" value="1"/>
</dbReference>
<dbReference type="OrthoDB" id="5183775at2"/>
<dbReference type="InterPro" id="IPR003723">
    <property type="entry name" value="Precorrin-6x_reduct"/>
</dbReference>
<evidence type="ECO:0000256" key="2">
    <source>
        <dbReference type="ARBA" id="ARBA00022573"/>
    </source>
</evidence>
<dbReference type="Pfam" id="PF02571">
    <property type="entry name" value="CbiJ"/>
    <property type="match status" value="1"/>
</dbReference>
<name>A0A6B8KDH3_9HYPH</name>
<evidence type="ECO:0000256" key="1">
    <source>
        <dbReference type="ARBA" id="ARBA00004953"/>
    </source>
</evidence>
<keyword evidence="3 4" id="KW-0560">Oxidoreductase</keyword>
<protein>
    <submittedName>
        <fullName evidence="4">Cobalt-precorrin-6A reductase</fullName>
        <ecNumber evidence="4">1.3.1.106</ecNumber>
    </submittedName>
</protein>
<reference evidence="4 5" key="1">
    <citation type="submission" date="2019-11" db="EMBL/GenBank/DDBJ databases">
        <title>The genome sequence of Methylocystis heyeri.</title>
        <authorList>
            <person name="Oshkin I.Y."/>
            <person name="Miroshnikov K."/>
            <person name="Dedysh S.N."/>
        </authorList>
    </citation>
    <scope>NUCLEOTIDE SEQUENCE [LARGE SCALE GENOMIC DNA]</scope>
    <source>
        <strain evidence="4 5">H2</strain>
    </source>
</reference>
<evidence type="ECO:0000313" key="4">
    <source>
        <dbReference type="EMBL" id="QGM44598.1"/>
    </source>
</evidence>